<dbReference type="RefSeq" id="WP_209697769.1">
    <property type="nucleotide sequence ID" value="NZ_BAAAVU010000015.1"/>
</dbReference>
<evidence type="ECO:0000256" key="1">
    <source>
        <dbReference type="SAM" id="SignalP"/>
    </source>
</evidence>
<reference evidence="3 4" key="1">
    <citation type="submission" date="2021-03" db="EMBL/GenBank/DDBJ databases">
        <title>Sequencing the genomes of 1000 actinobacteria strains.</title>
        <authorList>
            <person name="Klenk H.-P."/>
        </authorList>
    </citation>
    <scope>NUCLEOTIDE SEQUENCE [LARGE SCALE GENOMIC DNA]</scope>
    <source>
        <strain evidence="3 4">DSM 18824</strain>
    </source>
</reference>
<name>A0ABS4UU13_9ACTN</name>
<accession>A0ABS4UU13</accession>
<keyword evidence="4" id="KW-1185">Reference proteome</keyword>
<dbReference type="Gene3D" id="2.60.40.10">
    <property type="entry name" value="Immunoglobulins"/>
    <property type="match status" value="1"/>
</dbReference>
<dbReference type="Proteomes" id="UP000755585">
    <property type="component" value="Unassembled WGS sequence"/>
</dbReference>
<gene>
    <name evidence="3" type="ORF">JOF29_006156</name>
</gene>
<dbReference type="InterPro" id="IPR051172">
    <property type="entry name" value="Chlamydia_OmcB"/>
</dbReference>
<sequence>MLITGIVGTSLAVPASAMADDPPPTSAVDVSSTTLNPGDTLTVTQTVYNKIAIPIEGGKAALYAEGADLTGSLDLVGCTGATICYAYNGQHFRADVGDVPPGESRTVVWTLRVKDSPVPGPFVLRHQFLGDNYAFDAYTGPTITITPQAADVAVALTASVRSTLTARITYTVTIKNNGPGDASGIRVVATYPTGLVYAGSTCTRVGTTRSVNCDVPSLAAGASTTRTLTADSTLLTVGSLTATAQRTASSPSDPVPANDKATRTCTALTGLIVHC</sequence>
<feature type="signal peptide" evidence="1">
    <location>
        <begin position="1"/>
        <end position="19"/>
    </location>
</feature>
<organism evidence="3 4">
    <name type="scientific">Kribbella aluminosa</name>
    <dbReference type="NCBI Taxonomy" id="416017"/>
    <lineage>
        <taxon>Bacteria</taxon>
        <taxon>Bacillati</taxon>
        <taxon>Actinomycetota</taxon>
        <taxon>Actinomycetes</taxon>
        <taxon>Propionibacteriales</taxon>
        <taxon>Kribbellaceae</taxon>
        <taxon>Kribbella</taxon>
    </lineage>
</organism>
<dbReference type="Pfam" id="PF01345">
    <property type="entry name" value="DUF11"/>
    <property type="match status" value="1"/>
</dbReference>
<feature type="domain" description="DUF11" evidence="2">
    <location>
        <begin position="151"/>
        <end position="264"/>
    </location>
</feature>
<keyword evidence="1" id="KW-0732">Signal</keyword>
<protein>
    <submittedName>
        <fullName evidence="3">Repeat protein (TIGR01451 family)</fullName>
    </submittedName>
</protein>
<dbReference type="InterPro" id="IPR013783">
    <property type="entry name" value="Ig-like_fold"/>
</dbReference>
<comment type="caution">
    <text evidence="3">The sequence shown here is derived from an EMBL/GenBank/DDBJ whole genome shotgun (WGS) entry which is preliminary data.</text>
</comment>
<dbReference type="NCBIfam" id="TIGR01451">
    <property type="entry name" value="B_ant_repeat"/>
    <property type="match status" value="1"/>
</dbReference>
<evidence type="ECO:0000313" key="4">
    <source>
        <dbReference type="Proteomes" id="UP000755585"/>
    </source>
</evidence>
<proteinExistence type="predicted"/>
<dbReference type="InterPro" id="IPR001434">
    <property type="entry name" value="OmcB-like_DUF11"/>
</dbReference>
<evidence type="ECO:0000259" key="2">
    <source>
        <dbReference type="Pfam" id="PF01345"/>
    </source>
</evidence>
<dbReference type="PANTHER" id="PTHR34819">
    <property type="entry name" value="LARGE CYSTEINE-RICH PERIPLASMIC PROTEIN OMCB"/>
    <property type="match status" value="1"/>
</dbReference>
<dbReference type="EMBL" id="JAGINT010000002">
    <property type="protein sequence ID" value="MBP2355046.1"/>
    <property type="molecule type" value="Genomic_DNA"/>
</dbReference>
<feature type="chain" id="PRO_5045559661" evidence="1">
    <location>
        <begin position="20"/>
        <end position="275"/>
    </location>
</feature>
<evidence type="ECO:0000313" key="3">
    <source>
        <dbReference type="EMBL" id="MBP2355046.1"/>
    </source>
</evidence>
<dbReference type="InterPro" id="IPR047589">
    <property type="entry name" value="DUF11_rpt"/>
</dbReference>